<evidence type="ECO:0000313" key="3">
    <source>
        <dbReference type="Proteomes" id="UP000824976"/>
    </source>
</evidence>
<evidence type="ECO:0000313" key="2">
    <source>
        <dbReference type="EMBL" id="QYM93648.1"/>
    </source>
</evidence>
<keyword evidence="3" id="KW-1185">Reference proteome</keyword>
<feature type="region of interest" description="Disordered" evidence="1">
    <location>
        <begin position="1"/>
        <end position="20"/>
    </location>
</feature>
<dbReference type="RefSeq" id="WP_220177317.1">
    <property type="nucleotide sequence ID" value="NZ_CP040817.1"/>
</dbReference>
<proteinExistence type="predicted"/>
<organism evidence="2 3">
    <name type="scientific">Dickeya zeae</name>
    <dbReference type="NCBI Taxonomy" id="204042"/>
    <lineage>
        <taxon>Bacteria</taxon>
        <taxon>Pseudomonadati</taxon>
        <taxon>Pseudomonadota</taxon>
        <taxon>Gammaproteobacteria</taxon>
        <taxon>Enterobacterales</taxon>
        <taxon>Pectobacteriaceae</taxon>
        <taxon>Dickeya</taxon>
    </lineage>
</organism>
<sequence>MTTHWSPPLPPAGTSQHQRLPPALEDGAFLADEMSFETLLVLASDIAAQLSFDAGDASPPGNWQALFAKSEVTGMAIMLSFDTTLEQNRFRQAQSRGLDQTLAYLIALYGNLDRWYRAFIPVQTLSADHIKLTIQTVLKTQLVRPFQYVVILAQALGDYRQSLLADDNLTALDPLWGIGYDNGRFVASEQHPLLQQQLPGIAILEEQLQLCFSAAINAVSQLQAECRRHLQQALSHADHAPEVALYLTFLRLFARAQARFNRFTARHLDFYYRQVLRQQPQPLNADAVFLKLTLEHPTTPAVSLARGTAFSHGQDDRLRDLLYHSEHPVLVTDAEVKQVHSLLLRRDPLMSPERELDFVTAIHSDSLWPWHNDQPRSRTLLTLFGETPALQRHPSPCEPGIAIIDPVLYLPEGRRRVSLTINLHEAQHSLLAQQLYLLRDTPYPALLRNRLTTLLLTLARTMTPLLPDDSAPATIHSLVEALSSRQLQALQHGSDDHIISRLYQYLLLGVLRQTDDPACYRRALGHLFSRQCLSLTGWLNDDDRQWIVARSRQLLPTDSQLSLAALLNGNRQATFYRLCSELFTLRISTDSGWQPITTYRIHPLRAGDDGPYGFRLTFTLPPGFGAVIPCDPAIHGERWCYHAPALQVTMKPETPFFPYSVFRHFVLGPLLLNTEVSGVQAIQVYTPEGQADASKVFYPFGAQPVSQSSLTIASYELAQKQVQDITLNIDWANLPGGSDGFRQHYQAYPGDYATTRFNAQLSVLREGEWKVVSHDIALFDGEAGSDRLRPDRQIHASLKQAFQPSRHAVDADTFRFDSTSRNGLIRLSLCEPEHAFGHQQYASLLSQTLIHNAKHRTPLPLPNPPYTPAINRLTLGYRAGSRLTPGVPSHTGHTGHTPLPDSHLLHLHPFGYEVLFGYEELSDDKALSPMRTTDEATRSVTFFPRYEDDGNLFIGLQASSPGGMLNLFFHLDDQAAPTAIRHRQAFQWRYLVDNDWRILPPHQVIADTTCGFITSGIITLEIPTEINDRHTVMPDKLYWLQVSTRQGIGEYANCLHVATHVVQAHRQWSPEQEDHNAPLPPAAGSGSGSGWQVLSPPPGLGGVSLMLPVQGDAPHESLRQFHQRVSEQLRHKGRALTGWDYERLVLQQFADIEQVRCFPHTRFGVPGHHPGHVLLLVRQRHPACQHQPCDARHTSAALLHRIQTWLQTVAPPGANIAVRSPVYDRVQVRCSVAFQPGQHPGQALRTLNRDICAYLCPWREDSVSQGFGSHVALHQIESFIAHLDYVRFVTAFSLVILRQDTRDECDDPTTGWWLSDSAAPSHDNTRDPAANTPNLTGLSPRYPWNIILPVEQHALRLSTDLRPLAPEKIGIGDLVIGDSFITVR</sequence>
<dbReference type="Proteomes" id="UP000824976">
    <property type="component" value="Chromosome"/>
</dbReference>
<name>A0ABX8W2E9_9GAMM</name>
<accession>A0ABX8W2E9</accession>
<protein>
    <recommendedName>
        <fullName evidence="4">Baseplate protein J-like domain-containing protein</fullName>
    </recommendedName>
</protein>
<evidence type="ECO:0008006" key="4">
    <source>
        <dbReference type="Google" id="ProtNLM"/>
    </source>
</evidence>
<reference evidence="2 3" key="1">
    <citation type="submission" date="2019-06" db="EMBL/GenBank/DDBJ databases">
        <title>Complete genome of Dickeya zeae PL65.</title>
        <authorList>
            <person name="Boluk G."/>
            <person name="Arif M."/>
        </authorList>
    </citation>
    <scope>NUCLEOTIDE SEQUENCE [LARGE SCALE GENOMIC DNA]</scope>
    <source>
        <strain evidence="2 3">PL65</strain>
    </source>
</reference>
<dbReference type="EMBL" id="CP040817">
    <property type="protein sequence ID" value="QYM93648.1"/>
    <property type="molecule type" value="Genomic_DNA"/>
</dbReference>
<gene>
    <name evidence="2" type="ORF">FGI21_18115</name>
</gene>
<evidence type="ECO:0000256" key="1">
    <source>
        <dbReference type="SAM" id="MobiDB-lite"/>
    </source>
</evidence>
<feature type="region of interest" description="Disordered" evidence="1">
    <location>
        <begin position="1067"/>
        <end position="1093"/>
    </location>
</feature>